<reference key="1">
    <citation type="journal article" date="2011" name="Mol. Biol. Evol.">
        <title>Unity in variety -- the pan-genome of the Chlamydiae.</title>
        <authorList>
            <person name="Collingro A."/>
            <person name="Tischler P."/>
            <person name="Weinmaier T."/>
            <person name="Penz T."/>
            <person name="Heinz E."/>
            <person name="Brunham R.C."/>
            <person name="Read T.D."/>
            <person name="Bavoil P.M."/>
            <person name="Sachse K."/>
            <person name="Kahane S."/>
            <person name="Friedman M.G."/>
            <person name="Rattei T."/>
            <person name="Myers G.S.A."/>
            <person name="Horn M."/>
        </authorList>
    </citation>
    <scope>NUCLEOTIDE SEQUENCE</scope>
    <source>
        <strain>Z</strain>
    </source>
</reference>
<dbReference type="HOGENOM" id="CLU_2556429_0_0_0"/>
<dbReference type="AlphaFoldDB" id="F8L5A4"/>
<evidence type="ECO:0000313" key="1">
    <source>
        <dbReference type="EMBL" id="CCB87989.1"/>
    </source>
</evidence>
<dbReference type="STRING" id="331113.SNE_A01110"/>
<gene>
    <name evidence="1" type="ordered locus">SNE_A01110</name>
</gene>
<dbReference type="EMBL" id="FR872582">
    <property type="protein sequence ID" value="CCB87989.1"/>
    <property type="molecule type" value="Genomic_DNA"/>
</dbReference>
<evidence type="ECO:0000313" key="2">
    <source>
        <dbReference type="Proteomes" id="UP000000496"/>
    </source>
</evidence>
<proteinExistence type="predicted"/>
<dbReference type="Proteomes" id="UP000000496">
    <property type="component" value="Chromosome gsn.131"/>
</dbReference>
<dbReference type="RefSeq" id="WP_013942456.1">
    <property type="nucleotide sequence ID" value="NC_015713.1"/>
</dbReference>
<accession>F8L5A4</accession>
<keyword evidence="2" id="KW-1185">Reference proteome</keyword>
<protein>
    <submittedName>
        <fullName evidence="1">Uncharacterized protein</fullName>
    </submittedName>
</protein>
<dbReference type="KEGG" id="sng:SNE_A01110"/>
<organism evidence="1 2">
    <name type="scientific">Simkania negevensis (strain ATCC VR-1471 / DSM 27360 / Z)</name>
    <dbReference type="NCBI Taxonomy" id="331113"/>
    <lineage>
        <taxon>Bacteria</taxon>
        <taxon>Pseudomonadati</taxon>
        <taxon>Chlamydiota</taxon>
        <taxon>Chlamydiia</taxon>
        <taxon>Parachlamydiales</taxon>
        <taxon>Simkaniaceae</taxon>
        <taxon>Simkania</taxon>
    </lineage>
</organism>
<sequence>MVVWVRRENRSSVQLLDQAQYEKNQENRDPFIWEGQAEVLQGRVELINSHIVQQFDTFFTTYQQVMNSAFDTACKELFSDRF</sequence>
<name>F8L5A4_SIMNZ</name>
<reference evidence="1 2" key="2">
    <citation type="journal article" date="2011" name="Mol. Biol. Evol.">
        <title>Unity in variety--the pan-genome of the Chlamydiae.</title>
        <authorList>
            <person name="Collingro A."/>
            <person name="Tischler P."/>
            <person name="Weinmaier T."/>
            <person name="Penz T."/>
            <person name="Heinz E."/>
            <person name="Brunham R.C."/>
            <person name="Read T.D."/>
            <person name="Bavoil P.M."/>
            <person name="Sachse K."/>
            <person name="Kahane S."/>
            <person name="Friedman M.G."/>
            <person name="Rattei T."/>
            <person name="Myers G.S."/>
            <person name="Horn M."/>
        </authorList>
    </citation>
    <scope>NUCLEOTIDE SEQUENCE [LARGE SCALE GENOMIC DNA]</scope>
    <source>
        <strain evidence="2">ATCC VR-1471 / Z</strain>
    </source>
</reference>